<dbReference type="EMBL" id="JBIMZQ010000030">
    <property type="protein sequence ID" value="KAL3662852.1"/>
    <property type="molecule type" value="Genomic_DNA"/>
</dbReference>
<comment type="caution">
    <text evidence="5">The sequence shown here is derived from an EMBL/GenBank/DDBJ whole genome shotgun (WGS) entry which is preliminary data.</text>
</comment>
<feature type="region of interest" description="Disordered" evidence="3">
    <location>
        <begin position="103"/>
        <end position="137"/>
    </location>
</feature>
<dbReference type="Pfam" id="PF01083">
    <property type="entry name" value="Cutinase"/>
    <property type="match status" value="1"/>
</dbReference>
<feature type="compositionally biased region" description="Polar residues" evidence="3">
    <location>
        <begin position="109"/>
        <end position="125"/>
    </location>
</feature>
<name>A0ABD3F7N7_9STRA</name>
<dbReference type="PANTHER" id="PTHR33630:SF9">
    <property type="entry name" value="CUTINASE 4"/>
    <property type="match status" value="1"/>
</dbReference>
<evidence type="ECO:0000256" key="3">
    <source>
        <dbReference type="SAM" id="MobiDB-lite"/>
    </source>
</evidence>
<reference evidence="5 6" key="1">
    <citation type="submission" date="2024-09" db="EMBL/GenBank/DDBJ databases">
        <title>Genome sequencing and assembly of Phytophthora oleae, isolate VK10A, causative agent of rot of olive drupes.</title>
        <authorList>
            <person name="Conti Taguali S."/>
            <person name="Riolo M."/>
            <person name="La Spada F."/>
            <person name="Cacciola S.O."/>
            <person name="Dionisio G."/>
        </authorList>
    </citation>
    <scope>NUCLEOTIDE SEQUENCE [LARGE SCALE GENOMIC DNA]</scope>
    <source>
        <strain evidence="5 6">VK10A</strain>
    </source>
</reference>
<evidence type="ECO:0000256" key="1">
    <source>
        <dbReference type="ARBA" id="ARBA00022801"/>
    </source>
</evidence>
<gene>
    <name evidence="5" type="ORF">V7S43_012253</name>
</gene>
<protein>
    <recommendedName>
        <fullName evidence="7">Cutinase</fullName>
    </recommendedName>
</protein>
<evidence type="ECO:0000313" key="5">
    <source>
        <dbReference type="EMBL" id="KAL3662852.1"/>
    </source>
</evidence>
<dbReference type="Proteomes" id="UP001632037">
    <property type="component" value="Unassembled WGS sequence"/>
</dbReference>
<keyword evidence="2" id="KW-1015">Disulfide bond</keyword>
<proteinExistence type="predicted"/>
<keyword evidence="1" id="KW-0378">Hydrolase</keyword>
<keyword evidence="4" id="KW-0732">Signal</keyword>
<evidence type="ECO:0000313" key="6">
    <source>
        <dbReference type="Proteomes" id="UP001632037"/>
    </source>
</evidence>
<organism evidence="5 6">
    <name type="scientific">Phytophthora oleae</name>
    <dbReference type="NCBI Taxonomy" id="2107226"/>
    <lineage>
        <taxon>Eukaryota</taxon>
        <taxon>Sar</taxon>
        <taxon>Stramenopiles</taxon>
        <taxon>Oomycota</taxon>
        <taxon>Peronosporomycetes</taxon>
        <taxon>Peronosporales</taxon>
        <taxon>Peronosporaceae</taxon>
        <taxon>Phytophthora</taxon>
    </lineage>
</organism>
<keyword evidence="6" id="KW-1185">Reference proteome</keyword>
<feature type="chain" id="PRO_5044828894" description="Cutinase" evidence="4">
    <location>
        <begin position="20"/>
        <end position="137"/>
    </location>
</feature>
<dbReference type="GO" id="GO:0016787">
    <property type="term" value="F:hydrolase activity"/>
    <property type="evidence" value="ECO:0007669"/>
    <property type="project" value="UniProtKB-KW"/>
</dbReference>
<dbReference type="InterPro" id="IPR000675">
    <property type="entry name" value="Cutinase/axe"/>
</dbReference>
<dbReference type="Gene3D" id="3.40.50.1820">
    <property type="entry name" value="alpha/beta hydrolase"/>
    <property type="match status" value="1"/>
</dbReference>
<dbReference type="AlphaFoldDB" id="A0ABD3F7N7"/>
<dbReference type="SUPFAM" id="SSF53474">
    <property type="entry name" value="alpha/beta-Hydrolases"/>
    <property type="match status" value="1"/>
</dbReference>
<sequence length="137" mass="13872">MILEAILLLSVSLSSIVNAQCSDVHVVFARGSGELPGLGTAGQPLVSGIASNLPGMSVSSYAVTYLAAYDQTSAGPGAADMTNHVTTVAQQCPNTVFVLGGGTPKAPASRTSPSASKLCSVSPPASQRRFPHESKLS</sequence>
<evidence type="ECO:0008006" key="7">
    <source>
        <dbReference type="Google" id="ProtNLM"/>
    </source>
</evidence>
<dbReference type="InterPro" id="IPR029058">
    <property type="entry name" value="AB_hydrolase_fold"/>
</dbReference>
<dbReference type="SMART" id="SM01110">
    <property type="entry name" value="Cutinase"/>
    <property type="match status" value="1"/>
</dbReference>
<evidence type="ECO:0000256" key="2">
    <source>
        <dbReference type="ARBA" id="ARBA00023157"/>
    </source>
</evidence>
<dbReference type="PANTHER" id="PTHR33630">
    <property type="entry name" value="CUTINASE RV1984C-RELATED-RELATED"/>
    <property type="match status" value="1"/>
</dbReference>
<evidence type="ECO:0000256" key="4">
    <source>
        <dbReference type="SAM" id="SignalP"/>
    </source>
</evidence>
<accession>A0ABD3F7N7</accession>
<feature type="signal peptide" evidence="4">
    <location>
        <begin position="1"/>
        <end position="19"/>
    </location>
</feature>